<evidence type="ECO:0000256" key="7">
    <source>
        <dbReference type="ARBA" id="ARBA00023136"/>
    </source>
</evidence>
<dbReference type="Pfam" id="PF00001">
    <property type="entry name" value="7tm_1"/>
    <property type="match status" value="1"/>
</dbReference>
<keyword evidence="4 8" id="KW-0812">Transmembrane</keyword>
<evidence type="ECO:0000256" key="4">
    <source>
        <dbReference type="ARBA" id="ARBA00022692"/>
    </source>
</evidence>
<gene>
    <name evidence="10" type="ORF">SK128_018118</name>
</gene>
<dbReference type="GO" id="GO:0007189">
    <property type="term" value="P:adenylate cyclase-activating G protein-coupled receptor signaling pathway"/>
    <property type="evidence" value="ECO:0007669"/>
    <property type="project" value="TreeGrafter"/>
</dbReference>
<dbReference type="SUPFAM" id="SSF81321">
    <property type="entry name" value="Family A G protein-coupled receptor-like"/>
    <property type="match status" value="1"/>
</dbReference>
<evidence type="ECO:0000256" key="6">
    <source>
        <dbReference type="ARBA" id="ARBA00022989"/>
    </source>
</evidence>
<keyword evidence="5" id="KW-0677">Repeat</keyword>
<evidence type="ECO:0000256" key="8">
    <source>
        <dbReference type="SAM" id="Phobius"/>
    </source>
</evidence>
<organism evidence="10 11">
    <name type="scientific">Halocaridina rubra</name>
    <name type="common">Hawaiian red shrimp</name>
    <dbReference type="NCBI Taxonomy" id="373956"/>
    <lineage>
        <taxon>Eukaryota</taxon>
        <taxon>Metazoa</taxon>
        <taxon>Ecdysozoa</taxon>
        <taxon>Arthropoda</taxon>
        <taxon>Crustacea</taxon>
        <taxon>Multicrustacea</taxon>
        <taxon>Malacostraca</taxon>
        <taxon>Eumalacostraca</taxon>
        <taxon>Eucarida</taxon>
        <taxon>Decapoda</taxon>
        <taxon>Pleocyemata</taxon>
        <taxon>Caridea</taxon>
        <taxon>Atyoidea</taxon>
        <taxon>Atyidae</taxon>
        <taxon>Halocaridina</taxon>
    </lineage>
</organism>
<feature type="transmembrane region" description="Helical" evidence="8">
    <location>
        <begin position="73"/>
        <end position="98"/>
    </location>
</feature>
<dbReference type="EMBL" id="JAXCGZ010005003">
    <property type="protein sequence ID" value="KAK7081398.1"/>
    <property type="molecule type" value="Genomic_DNA"/>
</dbReference>
<dbReference type="PANTHER" id="PTHR24372:SF77">
    <property type="entry name" value="G-PROTEIN COUPLED RECEPTORS FAMILY 1 PROFILE DOMAIN-CONTAINING PROTEIN"/>
    <property type="match status" value="1"/>
</dbReference>
<keyword evidence="3" id="KW-0433">Leucine-rich repeat</keyword>
<dbReference type="GO" id="GO:0005886">
    <property type="term" value="C:plasma membrane"/>
    <property type="evidence" value="ECO:0007669"/>
    <property type="project" value="TreeGrafter"/>
</dbReference>
<feature type="non-terminal residue" evidence="10">
    <location>
        <position position="1"/>
    </location>
</feature>
<name>A0AAN9AB23_HALRR</name>
<dbReference type="AlphaFoldDB" id="A0AAN9AB23"/>
<evidence type="ECO:0000256" key="1">
    <source>
        <dbReference type="ARBA" id="ARBA00004370"/>
    </source>
</evidence>
<evidence type="ECO:0000256" key="2">
    <source>
        <dbReference type="ARBA" id="ARBA00010663"/>
    </source>
</evidence>
<comment type="subcellular location">
    <subcellularLocation>
        <location evidence="1">Membrane</location>
    </subcellularLocation>
</comment>
<dbReference type="PROSITE" id="PS50262">
    <property type="entry name" value="G_PROTEIN_RECEP_F1_2"/>
    <property type="match status" value="1"/>
</dbReference>
<proteinExistence type="inferred from homology"/>
<evidence type="ECO:0000256" key="3">
    <source>
        <dbReference type="ARBA" id="ARBA00022614"/>
    </source>
</evidence>
<dbReference type="GO" id="GO:0009755">
    <property type="term" value="P:hormone-mediated signaling pathway"/>
    <property type="evidence" value="ECO:0007669"/>
    <property type="project" value="TreeGrafter"/>
</dbReference>
<dbReference type="InterPro" id="IPR000276">
    <property type="entry name" value="GPCR_Rhodpsn"/>
</dbReference>
<keyword evidence="7 8" id="KW-0472">Membrane</keyword>
<feature type="non-terminal residue" evidence="10">
    <location>
        <position position="103"/>
    </location>
</feature>
<evidence type="ECO:0000313" key="10">
    <source>
        <dbReference type="EMBL" id="KAK7081398.1"/>
    </source>
</evidence>
<sequence length="103" mass="11579">NFYGRSGVCLALHITHEKPNGWEYSVFIFLVLNLVSFCIIALSYWGMYRAARSSSAAVRSDQQRRETNMARKMTLIVVTDAACWLPIIFLGIVSLAGVRIPPQ</sequence>
<feature type="transmembrane region" description="Helical" evidence="8">
    <location>
        <begin position="24"/>
        <end position="45"/>
    </location>
</feature>
<protein>
    <recommendedName>
        <fullName evidence="9">G-protein coupled receptors family 1 profile domain-containing protein</fullName>
    </recommendedName>
</protein>
<dbReference type="Gene3D" id="1.20.1070.10">
    <property type="entry name" value="Rhodopsin 7-helix transmembrane proteins"/>
    <property type="match status" value="1"/>
</dbReference>
<evidence type="ECO:0000256" key="5">
    <source>
        <dbReference type="ARBA" id="ARBA00022737"/>
    </source>
</evidence>
<keyword evidence="11" id="KW-1185">Reference proteome</keyword>
<dbReference type="GO" id="GO:0008528">
    <property type="term" value="F:G protein-coupled peptide receptor activity"/>
    <property type="evidence" value="ECO:0007669"/>
    <property type="project" value="TreeGrafter"/>
</dbReference>
<comment type="similarity">
    <text evidence="2">Belongs to the G-protein coupled receptor 1 family.</text>
</comment>
<evidence type="ECO:0000259" key="9">
    <source>
        <dbReference type="PROSITE" id="PS50262"/>
    </source>
</evidence>
<dbReference type="InterPro" id="IPR017452">
    <property type="entry name" value="GPCR_Rhodpsn_7TM"/>
</dbReference>
<reference evidence="10 11" key="1">
    <citation type="submission" date="2023-11" db="EMBL/GenBank/DDBJ databases">
        <title>Halocaridina rubra genome assembly.</title>
        <authorList>
            <person name="Smith C."/>
        </authorList>
    </citation>
    <scope>NUCLEOTIDE SEQUENCE [LARGE SCALE GENOMIC DNA]</scope>
    <source>
        <strain evidence="10">EP-1</strain>
        <tissue evidence="10">Whole</tissue>
    </source>
</reference>
<dbReference type="Proteomes" id="UP001381693">
    <property type="component" value="Unassembled WGS sequence"/>
</dbReference>
<evidence type="ECO:0000313" key="11">
    <source>
        <dbReference type="Proteomes" id="UP001381693"/>
    </source>
</evidence>
<accession>A0AAN9AB23</accession>
<dbReference type="PANTHER" id="PTHR24372">
    <property type="entry name" value="GLYCOPROTEIN HORMONE RECEPTOR"/>
    <property type="match status" value="1"/>
</dbReference>
<feature type="domain" description="G-protein coupled receptors family 1 profile" evidence="9">
    <location>
        <begin position="1"/>
        <end position="103"/>
    </location>
</feature>
<comment type="caution">
    <text evidence="10">The sequence shown here is derived from an EMBL/GenBank/DDBJ whole genome shotgun (WGS) entry which is preliminary data.</text>
</comment>
<keyword evidence="6 8" id="KW-1133">Transmembrane helix</keyword>